<sequence length="313" mass="32954">MALLVAAYLSLTVAVVPIPLRDLLDPSPEQWQLLSLSRIPRVLSILMAGAALSVAGLIMQRITQNSFVSPSTSGTTEAAILGVLIATLVTPDESLIVKMVLAIGVSLLGTFGFMQILSRMPARDPIVVALVGLMYGGVIGAVTVFVAYQVDLLQLLEIWSSGSFSAAMAGQYEPLYLVIVVGLVGYLYADRFTVVGMGREFATNLGVSYRTVLNIGLLIVSVMAATVIVVVGMIPFLGLIVPNVVSLLMGDHVRRTLPVTALAGAGFVLLCDVIGRVIRFPYEVPVGTVAGVIGAAVFVWLVMRSAAGKEAHG</sequence>
<comment type="caution">
    <text evidence="9">The sequence shown here is derived from an EMBL/GenBank/DDBJ whole genome shotgun (WGS) entry which is preliminary data.</text>
</comment>
<proteinExistence type="inferred from homology"/>
<evidence type="ECO:0000256" key="1">
    <source>
        <dbReference type="ARBA" id="ARBA00004651"/>
    </source>
</evidence>
<dbReference type="PANTHER" id="PTHR30472">
    <property type="entry name" value="FERRIC ENTEROBACTIN TRANSPORT SYSTEM PERMEASE PROTEIN"/>
    <property type="match status" value="1"/>
</dbReference>
<feature type="transmembrane region" description="Helical" evidence="8">
    <location>
        <begin position="71"/>
        <end position="89"/>
    </location>
</feature>
<dbReference type="RefSeq" id="WP_284284859.1">
    <property type="nucleotide sequence ID" value="NZ_BSUJ01000001.1"/>
</dbReference>
<evidence type="ECO:0000256" key="7">
    <source>
        <dbReference type="ARBA" id="ARBA00023136"/>
    </source>
</evidence>
<dbReference type="CDD" id="cd06550">
    <property type="entry name" value="TM_ABC_iron-siderophores_like"/>
    <property type="match status" value="1"/>
</dbReference>
<evidence type="ECO:0000256" key="5">
    <source>
        <dbReference type="ARBA" id="ARBA00022692"/>
    </source>
</evidence>
<evidence type="ECO:0000256" key="4">
    <source>
        <dbReference type="ARBA" id="ARBA00022475"/>
    </source>
</evidence>
<evidence type="ECO:0000313" key="9">
    <source>
        <dbReference type="EMBL" id="GMA21342.1"/>
    </source>
</evidence>
<feature type="transmembrane region" description="Helical" evidence="8">
    <location>
        <begin position="284"/>
        <end position="303"/>
    </location>
</feature>
<gene>
    <name evidence="9" type="ORF">GCM10025862_33630</name>
</gene>
<comment type="similarity">
    <text evidence="2">Belongs to the binding-protein-dependent transport system permease family. FecCD subfamily.</text>
</comment>
<feature type="transmembrane region" description="Helical" evidence="8">
    <location>
        <begin position="257"/>
        <end position="278"/>
    </location>
</feature>
<keyword evidence="6 8" id="KW-1133">Transmembrane helix</keyword>
<dbReference type="SUPFAM" id="SSF81345">
    <property type="entry name" value="ABC transporter involved in vitamin B12 uptake, BtuC"/>
    <property type="match status" value="1"/>
</dbReference>
<dbReference type="Pfam" id="PF01032">
    <property type="entry name" value="FecCD"/>
    <property type="match status" value="1"/>
</dbReference>
<protein>
    <submittedName>
        <fullName evidence="9">Iron ABC transporter permease</fullName>
    </submittedName>
</protein>
<feature type="transmembrane region" description="Helical" evidence="8">
    <location>
        <begin position="41"/>
        <end position="59"/>
    </location>
</feature>
<feature type="transmembrane region" description="Helical" evidence="8">
    <location>
        <begin position="95"/>
        <end position="114"/>
    </location>
</feature>
<keyword evidence="7 8" id="KW-0472">Membrane</keyword>
<dbReference type="Proteomes" id="UP001157109">
    <property type="component" value="Unassembled WGS sequence"/>
</dbReference>
<evidence type="ECO:0000256" key="6">
    <source>
        <dbReference type="ARBA" id="ARBA00022989"/>
    </source>
</evidence>
<dbReference type="EMBL" id="BSUJ01000001">
    <property type="protein sequence ID" value="GMA21342.1"/>
    <property type="molecule type" value="Genomic_DNA"/>
</dbReference>
<accession>A0ABQ6HSK0</accession>
<evidence type="ECO:0000256" key="8">
    <source>
        <dbReference type="SAM" id="Phobius"/>
    </source>
</evidence>
<organism evidence="9 10">
    <name type="scientific">Arsenicicoccus piscis</name>
    <dbReference type="NCBI Taxonomy" id="673954"/>
    <lineage>
        <taxon>Bacteria</taxon>
        <taxon>Bacillati</taxon>
        <taxon>Actinomycetota</taxon>
        <taxon>Actinomycetes</taxon>
        <taxon>Micrococcales</taxon>
        <taxon>Intrasporangiaceae</taxon>
        <taxon>Arsenicicoccus</taxon>
    </lineage>
</organism>
<reference evidence="10" key="1">
    <citation type="journal article" date="2019" name="Int. J. Syst. Evol. Microbiol.">
        <title>The Global Catalogue of Microorganisms (GCM) 10K type strain sequencing project: providing services to taxonomists for standard genome sequencing and annotation.</title>
        <authorList>
            <consortium name="The Broad Institute Genomics Platform"/>
            <consortium name="The Broad Institute Genome Sequencing Center for Infectious Disease"/>
            <person name="Wu L."/>
            <person name="Ma J."/>
        </authorList>
    </citation>
    <scope>NUCLEOTIDE SEQUENCE [LARGE SCALE GENOMIC DNA]</scope>
    <source>
        <strain evidence="10">NBRC 105830</strain>
    </source>
</reference>
<name>A0ABQ6HSK0_9MICO</name>
<feature type="transmembrane region" description="Helical" evidence="8">
    <location>
        <begin position="226"/>
        <end position="245"/>
    </location>
</feature>
<evidence type="ECO:0000313" key="10">
    <source>
        <dbReference type="Proteomes" id="UP001157109"/>
    </source>
</evidence>
<feature type="transmembrane region" description="Helical" evidence="8">
    <location>
        <begin position="126"/>
        <end position="150"/>
    </location>
</feature>
<keyword evidence="4" id="KW-1003">Cell membrane</keyword>
<dbReference type="Gene3D" id="1.10.3470.10">
    <property type="entry name" value="ABC transporter involved in vitamin B12 uptake, BtuC"/>
    <property type="match status" value="1"/>
</dbReference>
<dbReference type="PANTHER" id="PTHR30472:SF27">
    <property type="entry name" value="PETROBACTIN IMPORT SYSTEM PERMEASE PROTEIN YCLN"/>
    <property type="match status" value="1"/>
</dbReference>
<evidence type="ECO:0000256" key="3">
    <source>
        <dbReference type="ARBA" id="ARBA00022448"/>
    </source>
</evidence>
<keyword evidence="3" id="KW-0813">Transport</keyword>
<evidence type="ECO:0000256" key="2">
    <source>
        <dbReference type="ARBA" id="ARBA00007935"/>
    </source>
</evidence>
<dbReference type="InterPro" id="IPR037294">
    <property type="entry name" value="ABC_BtuC-like"/>
</dbReference>
<keyword evidence="5 8" id="KW-0812">Transmembrane</keyword>
<keyword evidence="10" id="KW-1185">Reference proteome</keyword>
<comment type="subcellular location">
    <subcellularLocation>
        <location evidence="1">Cell membrane</location>
        <topology evidence="1">Multi-pass membrane protein</topology>
    </subcellularLocation>
</comment>
<dbReference type="InterPro" id="IPR000522">
    <property type="entry name" value="ABC_transptr_permease_BtuC"/>
</dbReference>
<feature type="transmembrane region" description="Helical" evidence="8">
    <location>
        <begin position="170"/>
        <end position="189"/>
    </location>
</feature>